<evidence type="ECO:0000256" key="1">
    <source>
        <dbReference type="SAM" id="MobiDB-lite"/>
    </source>
</evidence>
<accession>A0ABP0MA09</accession>
<gene>
    <name evidence="2" type="ORF">SCF082_LOCUS26938</name>
</gene>
<comment type="caution">
    <text evidence="2">The sequence shown here is derived from an EMBL/GenBank/DDBJ whole genome shotgun (WGS) entry which is preliminary data.</text>
</comment>
<name>A0ABP0MA09_9DINO</name>
<evidence type="ECO:0000313" key="2">
    <source>
        <dbReference type="EMBL" id="CAK9048342.1"/>
    </source>
</evidence>
<feature type="compositionally biased region" description="Pro residues" evidence="1">
    <location>
        <begin position="274"/>
        <end position="284"/>
    </location>
</feature>
<organism evidence="2 3">
    <name type="scientific">Durusdinium trenchii</name>
    <dbReference type="NCBI Taxonomy" id="1381693"/>
    <lineage>
        <taxon>Eukaryota</taxon>
        <taxon>Sar</taxon>
        <taxon>Alveolata</taxon>
        <taxon>Dinophyceae</taxon>
        <taxon>Suessiales</taxon>
        <taxon>Symbiodiniaceae</taxon>
        <taxon>Durusdinium</taxon>
    </lineage>
</organism>
<proteinExistence type="predicted"/>
<keyword evidence="3" id="KW-1185">Reference proteome</keyword>
<reference evidence="2 3" key="1">
    <citation type="submission" date="2024-02" db="EMBL/GenBank/DDBJ databases">
        <authorList>
            <person name="Chen Y."/>
            <person name="Shah S."/>
            <person name="Dougan E. K."/>
            <person name="Thang M."/>
            <person name="Chan C."/>
        </authorList>
    </citation>
    <scope>NUCLEOTIDE SEQUENCE [LARGE SCALE GENOMIC DNA]</scope>
</reference>
<evidence type="ECO:0000313" key="3">
    <source>
        <dbReference type="Proteomes" id="UP001642464"/>
    </source>
</evidence>
<dbReference type="EMBL" id="CAXAMM010020646">
    <property type="protein sequence ID" value="CAK9048342.1"/>
    <property type="molecule type" value="Genomic_DNA"/>
</dbReference>
<feature type="region of interest" description="Disordered" evidence="1">
    <location>
        <begin position="119"/>
        <end position="141"/>
    </location>
</feature>
<sequence length="534" mass="56997">MSSDPAKRLAELVRQAGQLQAKPEHLRAEAEKELFNQVRLGLLVPAALESEEMSPDDMAAMLKLMVSCGQKKRLASRAVENLSKFLASRAWLKVAHKEPGLLEELKAFVENPEADAGDLGALLGKTPSDSTSAGKGAAKPPVLDDASRQLILEPLQEGRAAMAKCGWRFTGDEAGEGFSKFLRGVTRLSGAAGRAELPGASPLLEWLDSDWPKILEFFASMHETKRLTRSQVETCVEKLRVLSPGFAELERNTEGLPWRSRAPAAEAAEAIPEESPPPPPPDGPPEGDVSVDLEPKGKSPGLLGRIFGSKEPSAAPSAPPPPEAVATVIMPKAKPLPEPAEPAPEPKAAAGYPAAAAPPAAKAAAAKAALSPPKAPSTPGVVWVDGNPKSWQSSKLKGHSGIVFQGFDGRDEKKPWLKYVPERASTAARVAVVIMNRRHKSDAAEIRAHCDSLGRPPPRFIVMCREAPAAEVCREWGMQDGAVGERNGEDCEDCVSRVVKCFTYLPHASSVFPPTMGTGLERADVFQIPVPMPS</sequence>
<feature type="region of interest" description="Disordered" evidence="1">
    <location>
        <begin position="257"/>
        <end position="324"/>
    </location>
</feature>
<dbReference type="Proteomes" id="UP001642464">
    <property type="component" value="Unassembled WGS sequence"/>
</dbReference>
<protein>
    <submittedName>
        <fullName evidence="2">Uncharacterized protein</fullName>
    </submittedName>
</protein>